<dbReference type="PANTHER" id="PTHR12526">
    <property type="entry name" value="GLYCOSYLTRANSFERASE"/>
    <property type="match status" value="1"/>
</dbReference>
<evidence type="ECO:0000259" key="1">
    <source>
        <dbReference type="Pfam" id="PF00534"/>
    </source>
</evidence>
<dbReference type="AlphaFoldDB" id="A0A1G2KTF2"/>
<dbReference type="SUPFAM" id="SSF53756">
    <property type="entry name" value="UDP-Glycosyltransferase/glycogen phosphorylase"/>
    <property type="match status" value="1"/>
</dbReference>
<feature type="domain" description="Glycosyl transferase family 1" evidence="1">
    <location>
        <begin position="194"/>
        <end position="356"/>
    </location>
</feature>
<evidence type="ECO:0000313" key="4">
    <source>
        <dbReference type="Proteomes" id="UP000178510"/>
    </source>
</evidence>
<dbReference type="InterPro" id="IPR028098">
    <property type="entry name" value="Glyco_trans_4-like_N"/>
</dbReference>
<feature type="domain" description="Glycosyltransferase subfamily 4-like N-terminal" evidence="2">
    <location>
        <begin position="29"/>
        <end position="186"/>
    </location>
</feature>
<dbReference type="GO" id="GO:0016757">
    <property type="term" value="F:glycosyltransferase activity"/>
    <property type="evidence" value="ECO:0007669"/>
    <property type="project" value="InterPro"/>
</dbReference>
<dbReference type="InterPro" id="IPR001296">
    <property type="entry name" value="Glyco_trans_1"/>
</dbReference>
<evidence type="ECO:0000259" key="2">
    <source>
        <dbReference type="Pfam" id="PF13439"/>
    </source>
</evidence>
<dbReference type="Pfam" id="PF00534">
    <property type="entry name" value="Glycos_transf_1"/>
    <property type="match status" value="1"/>
</dbReference>
<accession>A0A1G2KTF2</accession>
<dbReference type="STRING" id="1802274.A3J58_02685"/>
<organism evidence="3 4">
    <name type="scientific">Candidatus Sungbacteria bacterium RIFCSPHIGHO2_02_FULL_52_23</name>
    <dbReference type="NCBI Taxonomy" id="1802274"/>
    <lineage>
        <taxon>Bacteria</taxon>
        <taxon>Candidatus Sungiibacteriota</taxon>
    </lineage>
</organism>
<proteinExistence type="predicted"/>
<dbReference type="Pfam" id="PF13439">
    <property type="entry name" value="Glyco_transf_4"/>
    <property type="match status" value="1"/>
</dbReference>
<evidence type="ECO:0000313" key="3">
    <source>
        <dbReference type="EMBL" id="OHA02745.1"/>
    </source>
</evidence>
<protein>
    <submittedName>
        <fullName evidence="3">Uncharacterized protein</fullName>
    </submittedName>
</protein>
<name>A0A1G2KTF2_9BACT</name>
<dbReference type="Proteomes" id="UP000178510">
    <property type="component" value="Unassembled WGS sequence"/>
</dbReference>
<dbReference type="Gene3D" id="3.40.50.2000">
    <property type="entry name" value="Glycogen Phosphorylase B"/>
    <property type="match status" value="2"/>
</dbReference>
<gene>
    <name evidence="3" type="ORF">A3J58_02685</name>
</gene>
<sequence>MTSLMPRGIKIYYVANARLPTEKAHGIQIAKMCEALIEAGADVEVIAPRRATDARSLKDFYGLRVDVPITRLPTLDWYGRGRIGYWISSFVFMFAYRTYLRPKRRERAILWAIDVDQFSFLFVPFLGIPYIAEIHDAKQWSLPFQALFRRAVAIVVINSAVRDALIRAFGISGDKITVQPNGIDLAMFAPDKDKAAARRALALPAEDRIALYAGKFYSWKGLETMIDAASLLAADARVYTVGGDAGELKKVTGRELPANLTAAGAREYREMPMWLAAADVLLLFGTKKNDYSYLHTSPMKLFEYMASGVPIVASATPANRAQVTEAEVFFYEPDNGESCAETVRYVLSHPDEALARAGRARESVAGFTWEKRARRILAAAGMQNFL</sequence>
<comment type="caution">
    <text evidence="3">The sequence shown here is derived from an EMBL/GenBank/DDBJ whole genome shotgun (WGS) entry which is preliminary data.</text>
</comment>
<reference evidence="3 4" key="1">
    <citation type="journal article" date="2016" name="Nat. Commun.">
        <title>Thousands of microbial genomes shed light on interconnected biogeochemical processes in an aquifer system.</title>
        <authorList>
            <person name="Anantharaman K."/>
            <person name="Brown C.T."/>
            <person name="Hug L.A."/>
            <person name="Sharon I."/>
            <person name="Castelle C.J."/>
            <person name="Probst A.J."/>
            <person name="Thomas B.C."/>
            <person name="Singh A."/>
            <person name="Wilkins M.J."/>
            <person name="Karaoz U."/>
            <person name="Brodie E.L."/>
            <person name="Williams K.H."/>
            <person name="Hubbard S.S."/>
            <person name="Banfield J.F."/>
        </authorList>
    </citation>
    <scope>NUCLEOTIDE SEQUENCE [LARGE SCALE GENOMIC DNA]</scope>
</reference>
<dbReference type="EMBL" id="MHQM01000039">
    <property type="protein sequence ID" value="OHA02745.1"/>
    <property type="molecule type" value="Genomic_DNA"/>
</dbReference>